<dbReference type="RefSeq" id="WP_057973834.1">
    <property type="nucleotide sequence ID" value="NZ_AZDI01000002.1"/>
</dbReference>
<comment type="cofactor">
    <cofactor evidence="5">
        <name>Mg(2+)</name>
        <dbReference type="ChEBI" id="CHEBI:18420"/>
    </cofactor>
</comment>
<evidence type="ECO:0000313" key="6">
    <source>
        <dbReference type="EMBL" id="KRK46261.1"/>
    </source>
</evidence>
<dbReference type="PATRIC" id="fig|1423719.4.peg.774"/>
<dbReference type="GO" id="GO:0030272">
    <property type="term" value="F:5-formyltetrahydrofolate cyclo-ligase activity"/>
    <property type="evidence" value="ECO:0007669"/>
    <property type="project" value="UniProtKB-EC"/>
</dbReference>
<feature type="binding site" evidence="4">
    <location>
        <begin position="135"/>
        <end position="143"/>
    </location>
    <ligand>
        <name>ATP</name>
        <dbReference type="ChEBI" id="CHEBI:30616"/>
    </ligand>
</feature>
<reference evidence="6 7" key="1">
    <citation type="journal article" date="2015" name="Genome Announc.">
        <title>Expanding the biotechnology potential of lactobacilli through comparative genomics of 213 strains and associated genera.</title>
        <authorList>
            <person name="Sun Z."/>
            <person name="Harris H.M."/>
            <person name="McCann A."/>
            <person name="Guo C."/>
            <person name="Argimon S."/>
            <person name="Zhang W."/>
            <person name="Yang X."/>
            <person name="Jeffery I.B."/>
            <person name="Cooney J.C."/>
            <person name="Kagawa T.F."/>
            <person name="Liu W."/>
            <person name="Song Y."/>
            <person name="Salvetti E."/>
            <person name="Wrobel A."/>
            <person name="Rasinkangas P."/>
            <person name="Parkhill J."/>
            <person name="Rea M.C."/>
            <person name="O'Sullivan O."/>
            <person name="Ritari J."/>
            <person name="Douillard F.P."/>
            <person name="Paul Ross R."/>
            <person name="Yang R."/>
            <person name="Briner A.E."/>
            <person name="Felis G.E."/>
            <person name="de Vos W.M."/>
            <person name="Barrangou R."/>
            <person name="Klaenhammer T.R."/>
            <person name="Caufield P.W."/>
            <person name="Cui Y."/>
            <person name="Zhang H."/>
            <person name="O'Toole P.W."/>
        </authorList>
    </citation>
    <scope>NUCLEOTIDE SEQUENCE [LARGE SCALE GENOMIC DNA]</scope>
    <source>
        <strain evidence="6 7">DSM 15638</strain>
    </source>
</reference>
<evidence type="ECO:0000256" key="5">
    <source>
        <dbReference type="RuleBase" id="RU361279"/>
    </source>
</evidence>
<dbReference type="OrthoDB" id="9801938at2"/>
<dbReference type="Pfam" id="PF01812">
    <property type="entry name" value="5-FTHF_cyc-lig"/>
    <property type="match status" value="1"/>
</dbReference>
<proteinExistence type="inferred from homology"/>
<dbReference type="EMBL" id="AZDI01000002">
    <property type="protein sequence ID" value="KRK46261.1"/>
    <property type="molecule type" value="Genomic_DNA"/>
</dbReference>
<comment type="similarity">
    <text evidence="1 5">Belongs to the 5-formyltetrahydrofolate cyclo-ligase family.</text>
</comment>
<dbReference type="GO" id="GO:0046872">
    <property type="term" value="F:metal ion binding"/>
    <property type="evidence" value="ECO:0007669"/>
    <property type="project" value="UniProtKB-KW"/>
</dbReference>
<evidence type="ECO:0000256" key="3">
    <source>
        <dbReference type="ARBA" id="ARBA00022840"/>
    </source>
</evidence>
<evidence type="ECO:0000256" key="2">
    <source>
        <dbReference type="ARBA" id="ARBA00022741"/>
    </source>
</evidence>
<gene>
    <name evidence="6" type="ORF">FC66_GL000763</name>
</gene>
<protein>
    <recommendedName>
        <fullName evidence="5">5-formyltetrahydrofolate cyclo-ligase</fullName>
        <ecNumber evidence="5">6.3.3.2</ecNumber>
    </recommendedName>
</protein>
<dbReference type="GO" id="GO:0005524">
    <property type="term" value="F:ATP binding"/>
    <property type="evidence" value="ECO:0007669"/>
    <property type="project" value="UniProtKB-KW"/>
</dbReference>
<accession>A0A0R1HI69</accession>
<evidence type="ECO:0000256" key="4">
    <source>
        <dbReference type="PIRSR" id="PIRSR006806-1"/>
    </source>
</evidence>
<dbReference type="PANTHER" id="PTHR23407:SF1">
    <property type="entry name" value="5-FORMYLTETRAHYDROFOLATE CYCLO-LIGASE"/>
    <property type="match status" value="1"/>
</dbReference>
<keyword evidence="5" id="KW-0460">Magnesium</keyword>
<keyword evidence="5" id="KW-0479">Metal-binding</keyword>
<dbReference type="PIRSF" id="PIRSF006806">
    <property type="entry name" value="FTHF_cligase"/>
    <property type="match status" value="1"/>
</dbReference>
<dbReference type="SUPFAM" id="SSF100950">
    <property type="entry name" value="NagB/RpiA/CoA transferase-like"/>
    <property type="match status" value="1"/>
</dbReference>
<keyword evidence="2 4" id="KW-0547">Nucleotide-binding</keyword>
<feature type="binding site" evidence="4">
    <location>
        <position position="57"/>
    </location>
    <ligand>
        <name>substrate</name>
    </ligand>
</feature>
<dbReference type="InterPro" id="IPR037171">
    <property type="entry name" value="NagB/RpiA_transferase-like"/>
</dbReference>
<keyword evidence="6" id="KW-0436">Ligase</keyword>
<feature type="binding site" evidence="4">
    <location>
        <position position="52"/>
    </location>
    <ligand>
        <name>substrate</name>
    </ligand>
</feature>
<organism evidence="6 7">
    <name type="scientific">Dellaglioa algida DSM 15638</name>
    <dbReference type="NCBI Taxonomy" id="1423719"/>
    <lineage>
        <taxon>Bacteria</taxon>
        <taxon>Bacillati</taxon>
        <taxon>Bacillota</taxon>
        <taxon>Bacilli</taxon>
        <taxon>Lactobacillales</taxon>
        <taxon>Lactobacillaceae</taxon>
        <taxon>Dellaglioa</taxon>
    </lineage>
</organism>
<evidence type="ECO:0000256" key="1">
    <source>
        <dbReference type="ARBA" id="ARBA00010638"/>
    </source>
</evidence>
<keyword evidence="3 4" id="KW-0067">ATP-binding</keyword>
<dbReference type="Gene3D" id="3.40.50.10420">
    <property type="entry name" value="NagB/RpiA/CoA transferase-like"/>
    <property type="match status" value="1"/>
</dbReference>
<sequence length="184" mass="21030">MSKQEIREKTILKMADLAKNKPLEKKRQELVIIDKLLRSEEWQMASSVGLTISQSIEFSTSDLLLIALEQKKKVYVPKTMPERQLAFLPYLSAEQGLIKSSYGLLEPSYDKALENNELDLVIVPGVGFNLNNNQRIGFGGGYYDRFIAKYQPRTVSLCLDVQNVTSEQWLDNQFDIKINKILTV</sequence>
<feature type="binding site" evidence="4">
    <location>
        <begin position="3"/>
        <end position="7"/>
    </location>
    <ligand>
        <name>ATP</name>
        <dbReference type="ChEBI" id="CHEBI:30616"/>
    </ligand>
</feature>
<dbReference type="InterPro" id="IPR024185">
    <property type="entry name" value="FTHF_cligase-like_sf"/>
</dbReference>
<dbReference type="EC" id="6.3.3.2" evidence="5"/>
<dbReference type="GO" id="GO:0009396">
    <property type="term" value="P:folic acid-containing compound biosynthetic process"/>
    <property type="evidence" value="ECO:0007669"/>
    <property type="project" value="TreeGrafter"/>
</dbReference>
<comment type="catalytic activity">
    <reaction evidence="5">
        <text>(6S)-5-formyl-5,6,7,8-tetrahydrofolate + ATP = (6R)-5,10-methenyltetrahydrofolate + ADP + phosphate</text>
        <dbReference type="Rhea" id="RHEA:10488"/>
        <dbReference type="ChEBI" id="CHEBI:30616"/>
        <dbReference type="ChEBI" id="CHEBI:43474"/>
        <dbReference type="ChEBI" id="CHEBI:57455"/>
        <dbReference type="ChEBI" id="CHEBI:57457"/>
        <dbReference type="ChEBI" id="CHEBI:456216"/>
        <dbReference type="EC" id="6.3.3.2"/>
    </reaction>
</comment>
<dbReference type="AlphaFoldDB" id="A0A0R1HI69"/>
<keyword evidence="7" id="KW-1185">Reference proteome</keyword>
<dbReference type="NCBIfam" id="TIGR02727">
    <property type="entry name" value="MTHFS_bact"/>
    <property type="match status" value="1"/>
</dbReference>
<dbReference type="GO" id="GO:0035999">
    <property type="term" value="P:tetrahydrofolate interconversion"/>
    <property type="evidence" value="ECO:0007669"/>
    <property type="project" value="TreeGrafter"/>
</dbReference>
<evidence type="ECO:0000313" key="7">
    <source>
        <dbReference type="Proteomes" id="UP000051450"/>
    </source>
</evidence>
<dbReference type="Proteomes" id="UP000051450">
    <property type="component" value="Unassembled WGS sequence"/>
</dbReference>
<name>A0A0R1HI69_9LACO</name>
<dbReference type="InterPro" id="IPR002698">
    <property type="entry name" value="FTHF_cligase"/>
</dbReference>
<dbReference type="STRING" id="1423719.FC66_GL000763"/>
<comment type="caution">
    <text evidence="6">The sequence shown here is derived from an EMBL/GenBank/DDBJ whole genome shotgun (WGS) entry which is preliminary data.</text>
</comment>
<dbReference type="PANTHER" id="PTHR23407">
    <property type="entry name" value="ATPASE INHIBITOR/5-FORMYLTETRAHYDROFOLATE CYCLO-LIGASE"/>
    <property type="match status" value="1"/>
</dbReference>